<feature type="region of interest" description="Disordered" evidence="1">
    <location>
        <begin position="54"/>
        <end position="79"/>
    </location>
</feature>
<proteinExistence type="predicted"/>
<reference evidence="3" key="1">
    <citation type="journal article" date="2019" name="Nat. Commun.">
        <title>The genome of broomcorn millet.</title>
        <authorList>
            <person name="Zou C."/>
            <person name="Miki D."/>
            <person name="Li D."/>
            <person name="Tang Q."/>
            <person name="Xiao L."/>
            <person name="Rajput S."/>
            <person name="Deng P."/>
            <person name="Jia W."/>
            <person name="Huang R."/>
            <person name="Zhang M."/>
            <person name="Sun Y."/>
            <person name="Hu J."/>
            <person name="Fu X."/>
            <person name="Schnable P.S."/>
            <person name="Li F."/>
            <person name="Zhang H."/>
            <person name="Feng B."/>
            <person name="Zhu X."/>
            <person name="Liu R."/>
            <person name="Schnable J.C."/>
            <person name="Zhu J.-K."/>
            <person name="Zhang H."/>
        </authorList>
    </citation>
    <scope>NUCLEOTIDE SEQUENCE [LARGE SCALE GENOMIC DNA]</scope>
</reference>
<evidence type="ECO:0000256" key="1">
    <source>
        <dbReference type="SAM" id="MobiDB-lite"/>
    </source>
</evidence>
<evidence type="ECO:0000313" key="2">
    <source>
        <dbReference type="EMBL" id="RLN39391.1"/>
    </source>
</evidence>
<protein>
    <submittedName>
        <fullName evidence="2">Uncharacterized protein</fullName>
    </submittedName>
</protein>
<keyword evidence="3" id="KW-1185">Reference proteome</keyword>
<dbReference type="AlphaFoldDB" id="A0A3L6TIX0"/>
<dbReference type="Proteomes" id="UP000275267">
    <property type="component" value="Unassembled WGS sequence"/>
</dbReference>
<name>A0A3L6TIX0_PANMI</name>
<comment type="caution">
    <text evidence="2">The sequence shown here is derived from an EMBL/GenBank/DDBJ whole genome shotgun (WGS) entry which is preliminary data.</text>
</comment>
<organism evidence="2 3">
    <name type="scientific">Panicum miliaceum</name>
    <name type="common">Proso millet</name>
    <name type="synonym">Broomcorn millet</name>
    <dbReference type="NCBI Taxonomy" id="4540"/>
    <lineage>
        <taxon>Eukaryota</taxon>
        <taxon>Viridiplantae</taxon>
        <taxon>Streptophyta</taxon>
        <taxon>Embryophyta</taxon>
        <taxon>Tracheophyta</taxon>
        <taxon>Spermatophyta</taxon>
        <taxon>Magnoliopsida</taxon>
        <taxon>Liliopsida</taxon>
        <taxon>Poales</taxon>
        <taxon>Poaceae</taxon>
        <taxon>PACMAD clade</taxon>
        <taxon>Panicoideae</taxon>
        <taxon>Panicodae</taxon>
        <taxon>Paniceae</taxon>
        <taxon>Panicinae</taxon>
        <taxon>Panicum</taxon>
        <taxon>Panicum sect. Panicum</taxon>
    </lineage>
</organism>
<evidence type="ECO:0000313" key="3">
    <source>
        <dbReference type="Proteomes" id="UP000275267"/>
    </source>
</evidence>
<accession>A0A3L6TIX0</accession>
<sequence length="215" mass="22757">MLPPPPSPSLPCSTPAVTLVSGGASSCGTATRRPSCCGAAAASDARCGLQRRRGRSSRCGVGNDDVPGRHEHAEPRCSSARHGTIERPLCRAWAGMPARRHYVAPCPAVLGPCRARTARLAMYIPRGPGLMPSSCGPAEDTSCPVAGGAGCAFFESAPCRAQAKLHWSAGTCHFTCHPCTCTSASLFLMYSLFKSSWRRTVTCFWFFEPNTSFGC</sequence>
<gene>
    <name evidence="2" type="ORF">C2845_PM01G21600</name>
</gene>
<dbReference type="EMBL" id="PQIB02000001">
    <property type="protein sequence ID" value="RLN39391.1"/>
    <property type="molecule type" value="Genomic_DNA"/>
</dbReference>
<feature type="compositionally biased region" description="Basic and acidic residues" evidence="1">
    <location>
        <begin position="66"/>
        <end position="75"/>
    </location>
</feature>